<feature type="transmembrane region" description="Helical" evidence="6">
    <location>
        <begin position="314"/>
        <end position="333"/>
    </location>
</feature>
<dbReference type="GO" id="GO:0005886">
    <property type="term" value="C:plasma membrane"/>
    <property type="evidence" value="ECO:0007669"/>
    <property type="project" value="UniProtKB-SubCell"/>
</dbReference>
<feature type="transmembrane region" description="Helical" evidence="6">
    <location>
        <begin position="12"/>
        <end position="33"/>
    </location>
</feature>
<proteinExistence type="predicted"/>
<evidence type="ECO:0000256" key="2">
    <source>
        <dbReference type="ARBA" id="ARBA00022475"/>
    </source>
</evidence>
<name>A0A173U4C4_9FIRM</name>
<dbReference type="RefSeq" id="WP_055169209.1">
    <property type="nucleotide sequence ID" value="NZ_CYXX01000012.1"/>
</dbReference>
<gene>
    <name evidence="7" type="ORF">ERS852444_01800</name>
</gene>
<feature type="transmembrane region" description="Helical" evidence="6">
    <location>
        <begin position="470"/>
        <end position="493"/>
    </location>
</feature>
<dbReference type="Pfam" id="PF01943">
    <property type="entry name" value="Polysacc_synt"/>
    <property type="match status" value="1"/>
</dbReference>
<keyword evidence="2" id="KW-1003">Cell membrane</keyword>
<dbReference type="AlphaFoldDB" id="A0A173U4C4"/>
<dbReference type="CDD" id="cd12082">
    <property type="entry name" value="MATE_like"/>
    <property type="match status" value="1"/>
</dbReference>
<dbReference type="EMBL" id="CYXX01000012">
    <property type="protein sequence ID" value="CUN08348.1"/>
    <property type="molecule type" value="Genomic_DNA"/>
</dbReference>
<dbReference type="PANTHER" id="PTHR30250">
    <property type="entry name" value="PST FAMILY PREDICTED COLANIC ACID TRANSPORTER"/>
    <property type="match status" value="1"/>
</dbReference>
<organism evidence="7 8">
    <name type="scientific">Roseburia inulinivorans</name>
    <dbReference type="NCBI Taxonomy" id="360807"/>
    <lineage>
        <taxon>Bacteria</taxon>
        <taxon>Bacillati</taxon>
        <taxon>Bacillota</taxon>
        <taxon>Clostridia</taxon>
        <taxon>Lachnospirales</taxon>
        <taxon>Lachnospiraceae</taxon>
        <taxon>Roseburia</taxon>
    </lineage>
</organism>
<feature type="transmembrane region" description="Helical" evidence="6">
    <location>
        <begin position="381"/>
        <end position="398"/>
    </location>
</feature>
<dbReference type="InterPro" id="IPR002797">
    <property type="entry name" value="Polysacc_synth"/>
</dbReference>
<feature type="transmembrane region" description="Helical" evidence="6">
    <location>
        <begin position="439"/>
        <end position="458"/>
    </location>
</feature>
<dbReference type="InterPro" id="IPR050833">
    <property type="entry name" value="Poly_Biosynth_Transport"/>
</dbReference>
<evidence type="ECO:0000256" key="1">
    <source>
        <dbReference type="ARBA" id="ARBA00004651"/>
    </source>
</evidence>
<feature type="transmembrane region" description="Helical" evidence="6">
    <location>
        <begin position="345"/>
        <end position="369"/>
    </location>
</feature>
<evidence type="ECO:0000313" key="8">
    <source>
        <dbReference type="Proteomes" id="UP000095453"/>
    </source>
</evidence>
<reference evidence="7 8" key="1">
    <citation type="submission" date="2015-09" db="EMBL/GenBank/DDBJ databases">
        <authorList>
            <consortium name="Pathogen Informatics"/>
        </authorList>
    </citation>
    <scope>NUCLEOTIDE SEQUENCE [LARGE SCALE GENOMIC DNA]</scope>
    <source>
        <strain evidence="7 8">2789STDY5608887</strain>
    </source>
</reference>
<protein>
    <submittedName>
        <fullName evidence="7">Polysaccharide biosynthesis protein</fullName>
    </submittedName>
</protein>
<feature type="transmembrane region" description="Helical" evidence="6">
    <location>
        <begin position="53"/>
        <end position="72"/>
    </location>
</feature>
<keyword evidence="4 6" id="KW-1133">Transmembrane helix</keyword>
<evidence type="ECO:0000313" key="7">
    <source>
        <dbReference type="EMBL" id="CUN08348.1"/>
    </source>
</evidence>
<sequence>MKELGKDKALIINTIASFVTFIVGLGIAFFFTPFLTDTVGEEAYGFVSLGNNVINYITILTVALNSVAGRFITIEYHQGKKKEANEYFSSVLMANIAIIPVILAVAVPVILNAEKLLDIPVELEESVKLLFFFILFNFIITLISTVYNVATFITNRLYLSSIANIVTALLRVFLMCLLFGMLPPNVAYIGIVTCICTFVGLVMNMYYTRLLVPDIRLKKCYVHWIKVKELISAGMWNSISRLSQVLSDGLDLVITNIWISAYLMGELSIAQQIPTYISTLTNTLINLFSPNLTMYYAKDDTEAVVKELKLSMKFSSFFVNIIFCILVIFGKYFMQLWVPNQDVNLIYSLLVVIMMSLLVSGVTTSLNNVFLVTNRLKVNSIFWLIISFTNVLLVFIFLNTTSLGIYAVAGVSKVTGILGNLIFVPLYACKCLKIKWNTFYPIIFRYIGTTFIMMIVFFGIKRLYVLPINWITFFVVCVIAGFAGCIVNFFVLLNHTERSIMKNKIMARVRK</sequence>
<keyword evidence="5 6" id="KW-0472">Membrane</keyword>
<evidence type="ECO:0000256" key="4">
    <source>
        <dbReference type="ARBA" id="ARBA00022989"/>
    </source>
</evidence>
<feature type="transmembrane region" description="Helical" evidence="6">
    <location>
        <begin position="157"/>
        <end position="180"/>
    </location>
</feature>
<keyword evidence="3 6" id="KW-0812">Transmembrane</keyword>
<feature type="transmembrane region" description="Helical" evidence="6">
    <location>
        <begin position="131"/>
        <end position="150"/>
    </location>
</feature>
<feature type="transmembrane region" description="Helical" evidence="6">
    <location>
        <begin position="92"/>
        <end position="111"/>
    </location>
</feature>
<comment type="subcellular location">
    <subcellularLocation>
        <location evidence="1">Cell membrane</location>
        <topology evidence="1">Multi-pass membrane protein</topology>
    </subcellularLocation>
</comment>
<evidence type="ECO:0000256" key="6">
    <source>
        <dbReference type="SAM" id="Phobius"/>
    </source>
</evidence>
<feature type="transmembrane region" description="Helical" evidence="6">
    <location>
        <begin position="186"/>
        <end position="207"/>
    </location>
</feature>
<evidence type="ECO:0000256" key="5">
    <source>
        <dbReference type="ARBA" id="ARBA00023136"/>
    </source>
</evidence>
<evidence type="ECO:0000256" key="3">
    <source>
        <dbReference type="ARBA" id="ARBA00022692"/>
    </source>
</evidence>
<feature type="transmembrane region" description="Helical" evidence="6">
    <location>
        <begin position="404"/>
        <end position="427"/>
    </location>
</feature>
<accession>A0A173U4C4</accession>
<dbReference type="Proteomes" id="UP000095453">
    <property type="component" value="Unassembled WGS sequence"/>
</dbReference>
<dbReference type="PANTHER" id="PTHR30250:SF26">
    <property type="entry name" value="PSMA PROTEIN"/>
    <property type="match status" value="1"/>
</dbReference>